<dbReference type="RefSeq" id="WP_238749363.1">
    <property type="nucleotide sequence ID" value="NZ_CAKLPZ010000001.1"/>
</dbReference>
<accession>A0ABM9AXJ6</accession>
<evidence type="ECO:0000313" key="3">
    <source>
        <dbReference type="Proteomes" id="UP000837803"/>
    </source>
</evidence>
<keyword evidence="1" id="KW-1133">Transmembrane helix</keyword>
<evidence type="ECO:0008006" key="4">
    <source>
        <dbReference type="Google" id="ProtNLM"/>
    </source>
</evidence>
<evidence type="ECO:0000313" key="2">
    <source>
        <dbReference type="EMBL" id="CAH0999167.1"/>
    </source>
</evidence>
<comment type="caution">
    <text evidence="2">The sequence shown here is derived from an EMBL/GenBank/DDBJ whole genome shotgun (WGS) entry which is preliminary data.</text>
</comment>
<feature type="transmembrane region" description="Helical" evidence="1">
    <location>
        <begin position="79"/>
        <end position="103"/>
    </location>
</feature>
<keyword evidence="3" id="KW-1185">Reference proteome</keyword>
<proteinExistence type="predicted"/>
<organism evidence="2 3">
    <name type="scientific">Neolewinella maritima</name>
    <dbReference type="NCBI Taxonomy" id="1383882"/>
    <lineage>
        <taxon>Bacteria</taxon>
        <taxon>Pseudomonadati</taxon>
        <taxon>Bacteroidota</taxon>
        <taxon>Saprospiria</taxon>
        <taxon>Saprospirales</taxon>
        <taxon>Lewinellaceae</taxon>
        <taxon>Neolewinella</taxon>
    </lineage>
</organism>
<keyword evidence="1" id="KW-0472">Membrane</keyword>
<dbReference type="Proteomes" id="UP000837803">
    <property type="component" value="Unassembled WGS sequence"/>
</dbReference>
<feature type="transmembrane region" description="Helical" evidence="1">
    <location>
        <begin position="41"/>
        <end position="59"/>
    </location>
</feature>
<gene>
    <name evidence="2" type="ORF">LEM8419_00464</name>
</gene>
<sequence length="178" mass="19858">MQTTLDEGILKPLREITDPKEVVRINDLKLNINEHTKKARYGRYVLFGLPVLYVIAGYFQQSDDTDDYLLLGAAIYGGFYLVSAALTYRWLVAGLVIGLLLYVSDHAASAVMDPATLLQGIFVKIAIVGTLGTAIHAAWQLRNDLNKLAEYPVPSEQIEQARKLQAIPRTQQVKRAEE</sequence>
<reference evidence="2" key="1">
    <citation type="submission" date="2021-12" db="EMBL/GenBank/DDBJ databases">
        <authorList>
            <person name="Rodrigo-Torres L."/>
            <person name="Arahal R. D."/>
            <person name="Lucena T."/>
        </authorList>
    </citation>
    <scope>NUCLEOTIDE SEQUENCE</scope>
    <source>
        <strain evidence="2">CECT 8419</strain>
    </source>
</reference>
<name>A0ABM9AXJ6_9BACT</name>
<feature type="transmembrane region" description="Helical" evidence="1">
    <location>
        <begin position="115"/>
        <end position="139"/>
    </location>
</feature>
<protein>
    <recommendedName>
        <fullName evidence="4">DUF962 domain-containing protein</fullName>
    </recommendedName>
</protein>
<keyword evidence="1" id="KW-0812">Transmembrane</keyword>
<evidence type="ECO:0000256" key="1">
    <source>
        <dbReference type="SAM" id="Phobius"/>
    </source>
</evidence>
<dbReference type="EMBL" id="CAKLPZ010000001">
    <property type="protein sequence ID" value="CAH0999167.1"/>
    <property type="molecule type" value="Genomic_DNA"/>
</dbReference>